<dbReference type="AlphaFoldDB" id="A0A1Y1UZ57"/>
<dbReference type="OrthoDB" id="3365224at2759"/>
<dbReference type="PROSITE" id="PS51840">
    <property type="entry name" value="C2_NT"/>
    <property type="match status" value="1"/>
</dbReference>
<dbReference type="STRING" id="1754191.A0A1Y1UZ57"/>
<dbReference type="EMBL" id="MCFH01000054">
    <property type="protein sequence ID" value="ORX43241.1"/>
    <property type="molecule type" value="Genomic_DNA"/>
</dbReference>
<dbReference type="PANTHER" id="PTHR21456">
    <property type="entry name" value="FAMILY WITH SEQUENCE SIMILARITY 102"/>
    <property type="match status" value="1"/>
</dbReference>
<protein>
    <recommendedName>
        <fullName evidence="1">C2 NT-type domain-containing protein</fullName>
    </recommendedName>
</protein>
<sequence length="220" mass="24888">MNISNMFIPKSRKVIFKAIFTIHDLVNIPHITGQYYTKWKLKTGGSSHGKTEKIPINEHAVSWEKQFTIDNITMVIGKDGELTPCILSFNIRKQETSIGKQIESIGTVDINLAEFAGSRINTRRYLLQESKINSTIKISLELIYIKGEHVFKTPASKSADEITNIFQPQELANNISTPRQNQSALNYQFMSLNHNIISKEGESATKVIDELFASNNMINE</sequence>
<dbReference type="Proteomes" id="UP000193719">
    <property type="component" value="Unassembled WGS sequence"/>
</dbReference>
<dbReference type="InterPro" id="IPR039931">
    <property type="entry name" value="EEIG1/2-like"/>
</dbReference>
<proteinExistence type="predicted"/>
<name>A0A1Y1UZ57_9FUNG</name>
<reference evidence="2 3" key="1">
    <citation type="submission" date="2016-08" db="EMBL/GenBank/DDBJ databases">
        <title>Genomes of anaerobic fungi encode conserved fungal cellulosomes for biomass hydrolysis.</title>
        <authorList>
            <consortium name="DOE Joint Genome Institute"/>
            <person name="Haitjema C.H."/>
            <person name="Gilmore S.P."/>
            <person name="Henske J.K."/>
            <person name="Solomon K.V."/>
            <person name="De Groot R."/>
            <person name="Kuo A."/>
            <person name="Mondo S.J."/>
            <person name="Salamov A.A."/>
            <person name="Labutti K."/>
            <person name="Zhao Z."/>
            <person name="Chiniquy J."/>
            <person name="Barry K."/>
            <person name="Brewer H.M."/>
            <person name="Purvine S.O."/>
            <person name="Wright A.T."/>
            <person name="Boxma B."/>
            <person name="Van Alen T."/>
            <person name="Hackstein J.H."/>
            <person name="Baker S.E."/>
            <person name="Grigoriev I.V."/>
            <person name="O'Malley M.A."/>
        </authorList>
    </citation>
    <scope>NUCLEOTIDE SEQUENCE [LARGE SCALE GENOMIC DNA]</scope>
    <source>
        <strain evidence="3">finn</strain>
    </source>
</reference>
<dbReference type="InterPro" id="IPR019448">
    <property type="entry name" value="NT-C2"/>
</dbReference>
<organism evidence="2 3">
    <name type="scientific">Piromyces finnis</name>
    <dbReference type="NCBI Taxonomy" id="1754191"/>
    <lineage>
        <taxon>Eukaryota</taxon>
        <taxon>Fungi</taxon>
        <taxon>Fungi incertae sedis</taxon>
        <taxon>Chytridiomycota</taxon>
        <taxon>Chytridiomycota incertae sedis</taxon>
        <taxon>Neocallimastigomycetes</taxon>
        <taxon>Neocallimastigales</taxon>
        <taxon>Neocallimastigaceae</taxon>
        <taxon>Piromyces</taxon>
    </lineage>
</organism>
<feature type="domain" description="C2 NT-type" evidence="1">
    <location>
        <begin position="6"/>
        <end position="144"/>
    </location>
</feature>
<evidence type="ECO:0000259" key="1">
    <source>
        <dbReference type="PROSITE" id="PS51840"/>
    </source>
</evidence>
<accession>A0A1Y1UZ57</accession>
<dbReference type="Pfam" id="PF10358">
    <property type="entry name" value="NT-C2"/>
    <property type="match status" value="1"/>
</dbReference>
<comment type="caution">
    <text evidence="2">The sequence shown here is derived from an EMBL/GenBank/DDBJ whole genome shotgun (WGS) entry which is preliminary data.</text>
</comment>
<dbReference type="PANTHER" id="PTHR21456:SF1">
    <property type="entry name" value="C2 NT-TYPE DOMAIN-CONTAINING PROTEIN"/>
    <property type="match status" value="1"/>
</dbReference>
<keyword evidence="3" id="KW-1185">Reference proteome</keyword>
<evidence type="ECO:0000313" key="2">
    <source>
        <dbReference type="EMBL" id="ORX43241.1"/>
    </source>
</evidence>
<gene>
    <name evidence="2" type="ORF">BCR36DRAFT_373974</name>
</gene>
<evidence type="ECO:0000313" key="3">
    <source>
        <dbReference type="Proteomes" id="UP000193719"/>
    </source>
</evidence>
<reference evidence="2 3" key="2">
    <citation type="submission" date="2016-08" db="EMBL/GenBank/DDBJ databases">
        <title>Pervasive Adenine N6-methylation of Active Genes in Fungi.</title>
        <authorList>
            <consortium name="DOE Joint Genome Institute"/>
            <person name="Mondo S.J."/>
            <person name="Dannebaum R.O."/>
            <person name="Kuo R.C."/>
            <person name="Labutti K."/>
            <person name="Haridas S."/>
            <person name="Kuo A."/>
            <person name="Salamov A."/>
            <person name="Ahrendt S.R."/>
            <person name="Lipzen A."/>
            <person name="Sullivan W."/>
            <person name="Andreopoulos W.B."/>
            <person name="Clum A."/>
            <person name="Lindquist E."/>
            <person name="Daum C."/>
            <person name="Ramamoorthy G.K."/>
            <person name="Gryganskyi A."/>
            <person name="Culley D."/>
            <person name="Magnuson J.K."/>
            <person name="James T.Y."/>
            <person name="O'Malley M.A."/>
            <person name="Stajich J.E."/>
            <person name="Spatafora J.W."/>
            <person name="Visel A."/>
            <person name="Grigoriev I.V."/>
        </authorList>
    </citation>
    <scope>NUCLEOTIDE SEQUENCE [LARGE SCALE GENOMIC DNA]</scope>
    <source>
        <strain evidence="3">finn</strain>
    </source>
</reference>